<dbReference type="Proteomes" id="UP000814033">
    <property type="component" value="Unassembled WGS sequence"/>
</dbReference>
<sequence length="365" mass="38326">MAPAPFYLYAVHGGAGDHGLSTERAVKDALRAALVSLPPAPSTALDTTAALIASLESSEPLNAGFGSNLTFTGRVECDASLMDARSSAFGAVGALPGVTHPVQVARSVLEGRVKGRDSLGRVPPMVLVGEGARDFAQQRGLRVEDGERLISERARREWEHWRRRLDRVEPLPGEELGTDINALQDTVGGVVMDSAGDLAAGVSSGGLLLKADGRAAVFGAGCYAQQISSSTSHRASASAIVGVAISISGEGELIIQSSLAKSIADALHSSPTGDAHEVLHDVLVEHFYNHWRLQGEPQPAAGVLLLVKEPGDGAARLWCAFTTPSMAIAYCSSVHPKPKVTILRNPSHSYEDDARPPIFITALPL</sequence>
<organism evidence="1 2">
    <name type="scientific">Auriscalpium vulgare</name>
    <dbReference type="NCBI Taxonomy" id="40419"/>
    <lineage>
        <taxon>Eukaryota</taxon>
        <taxon>Fungi</taxon>
        <taxon>Dikarya</taxon>
        <taxon>Basidiomycota</taxon>
        <taxon>Agaricomycotina</taxon>
        <taxon>Agaricomycetes</taxon>
        <taxon>Russulales</taxon>
        <taxon>Auriscalpiaceae</taxon>
        <taxon>Auriscalpium</taxon>
    </lineage>
</organism>
<evidence type="ECO:0000313" key="2">
    <source>
        <dbReference type="Proteomes" id="UP000814033"/>
    </source>
</evidence>
<comment type="caution">
    <text evidence="1">The sequence shown here is derived from an EMBL/GenBank/DDBJ whole genome shotgun (WGS) entry which is preliminary data.</text>
</comment>
<name>A0ACB8S6R9_9AGAM</name>
<reference evidence="1" key="2">
    <citation type="journal article" date="2022" name="New Phytol.">
        <title>Evolutionary transition to the ectomycorrhizal habit in the genomes of a hyperdiverse lineage of mushroom-forming fungi.</title>
        <authorList>
            <person name="Looney B."/>
            <person name="Miyauchi S."/>
            <person name="Morin E."/>
            <person name="Drula E."/>
            <person name="Courty P.E."/>
            <person name="Kohler A."/>
            <person name="Kuo A."/>
            <person name="LaButti K."/>
            <person name="Pangilinan J."/>
            <person name="Lipzen A."/>
            <person name="Riley R."/>
            <person name="Andreopoulos W."/>
            <person name="He G."/>
            <person name="Johnson J."/>
            <person name="Nolan M."/>
            <person name="Tritt A."/>
            <person name="Barry K.W."/>
            <person name="Grigoriev I.V."/>
            <person name="Nagy L.G."/>
            <person name="Hibbett D."/>
            <person name="Henrissat B."/>
            <person name="Matheny P.B."/>
            <person name="Labbe J."/>
            <person name="Martin F.M."/>
        </authorList>
    </citation>
    <scope>NUCLEOTIDE SEQUENCE</scope>
    <source>
        <strain evidence="1">FP105234-sp</strain>
    </source>
</reference>
<accession>A0ACB8S6R9</accession>
<evidence type="ECO:0000313" key="1">
    <source>
        <dbReference type="EMBL" id="KAI0051881.1"/>
    </source>
</evidence>
<proteinExistence type="predicted"/>
<protein>
    <submittedName>
        <fullName evidence="1">N-terminal nucleophile aminohydrolase</fullName>
    </submittedName>
</protein>
<reference evidence="1" key="1">
    <citation type="submission" date="2021-02" db="EMBL/GenBank/DDBJ databases">
        <authorList>
            <consortium name="DOE Joint Genome Institute"/>
            <person name="Ahrendt S."/>
            <person name="Looney B.P."/>
            <person name="Miyauchi S."/>
            <person name="Morin E."/>
            <person name="Drula E."/>
            <person name="Courty P.E."/>
            <person name="Chicoki N."/>
            <person name="Fauchery L."/>
            <person name="Kohler A."/>
            <person name="Kuo A."/>
            <person name="Labutti K."/>
            <person name="Pangilinan J."/>
            <person name="Lipzen A."/>
            <person name="Riley R."/>
            <person name="Andreopoulos W."/>
            <person name="He G."/>
            <person name="Johnson J."/>
            <person name="Barry K.W."/>
            <person name="Grigoriev I.V."/>
            <person name="Nagy L."/>
            <person name="Hibbett D."/>
            <person name="Henrissat B."/>
            <person name="Matheny P.B."/>
            <person name="Labbe J."/>
            <person name="Martin F."/>
        </authorList>
    </citation>
    <scope>NUCLEOTIDE SEQUENCE</scope>
    <source>
        <strain evidence="1">FP105234-sp</strain>
    </source>
</reference>
<keyword evidence="2" id="KW-1185">Reference proteome</keyword>
<dbReference type="EMBL" id="MU275849">
    <property type="protein sequence ID" value="KAI0051881.1"/>
    <property type="molecule type" value="Genomic_DNA"/>
</dbReference>
<gene>
    <name evidence="1" type="ORF">FA95DRAFT_1484657</name>
</gene>